<dbReference type="PANTHER" id="PTHR21481">
    <property type="entry name" value="PROTEIN CLEC16A"/>
    <property type="match status" value="1"/>
</dbReference>
<dbReference type="InterPro" id="IPR039272">
    <property type="entry name" value="CLEC16A/TT9"/>
</dbReference>
<evidence type="ECO:0000313" key="4">
    <source>
        <dbReference type="Proteomes" id="UP000014680"/>
    </source>
</evidence>
<dbReference type="GO" id="GO:0005770">
    <property type="term" value="C:late endosome"/>
    <property type="evidence" value="ECO:0007669"/>
    <property type="project" value="TreeGrafter"/>
</dbReference>
<keyword evidence="4" id="KW-1185">Reference proteome</keyword>
<dbReference type="AlphaFoldDB" id="A0A0A1U6M8"/>
<reference evidence="3 4" key="1">
    <citation type="submission" date="2012-10" db="EMBL/GenBank/DDBJ databases">
        <authorList>
            <person name="Zafar N."/>
            <person name="Inman J."/>
            <person name="Hall N."/>
            <person name="Lorenzi H."/>
            <person name="Caler E."/>
        </authorList>
    </citation>
    <scope>NUCLEOTIDE SEQUENCE [LARGE SCALE GENOMIC DNA]</scope>
    <source>
        <strain evidence="3 4">IP1</strain>
    </source>
</reference>
<protein>
    <recommendedName>
        <fullName evidence="2">FPL domain-containing protein</fullName>
    </recommendedName>
</protein>
<dbReference type="InterPro" id="IPR019155">
    <property type="entry name" value="CLEC16A/TT9_N"/>
</dbReference>
<evidence type="ECO:0000313" key="3">
    <source>
        <dbReference type="EMBL" id="ELP88510.1"/>
    </source>
</evidence>
<proteinExistence type="predicted"/>
<dbReference type="Pfam" id="PF09758">
    <property type="entry name" value="FPL"/>
    <property type="match status" value="1"/>
</dbReference>
<dbReference type="OMA" id="ISVEYEF"/>
<dbReference type="VEuPathDB" id="AmoebaDB:EIN_344600"/>
<dbReference type="Proteomes" id="UP000014680">
    <property type="component" value="Unassembled WGS sequence"/>
</dbReference>
<dbReference type="KEGG" id="eiv:EIN_344600"/>
<dbReference type="EMBL" id="KB206755">
    <property type="protein sequence ID" value="ELP88510.1"/>
    <property type="molecule type" value="Genomic_DNA"/>
</dbReference>
<gene>
    <name evidence="3" type="ORF">EIN_344600</name>
</gene>
<dbReference type="GO" id="GO:0007034">
    <property type="term" value="P:vacuolar transport"/>
    <property type="evidence" value="ECO:0007669"/>
    <property type="project" value="TreeGrafter"/>
</dbReference>
<accession>A0A0A1U6M8</accession>
<dbReference type="PANTHER" id="PTHR21481:SF0">
    <property type="entry name" value="PROTEIN CLEC16A"/>
    <property type="match status" value="1"/>
</dbReference>
<keyword evidence="1" id="KW-0072">Autophagy</keyword>
<evidence type="ECO:0000259" key="2">
    <source>
        <dbReference type="Pfam" id="PF09758"/>
    </source>
</evidence>
<dbReference type="GO" id="GO:0005794">
    <property type="term" value="C:Golgi apparatus"/>
    <property type="evidence" value="ECO:0007669"/>
    <property type="project" value="TreeGrafter"/>
</dbReference>
<dbReference type="OrthoDB" id="294052at2759"/>
<feature type="domain" description="FPL" evidence="2">
    <location>
        <begin position="40"/>
        <end position="184"/>
    </location>
</feature>
<dbReference type="GO" id="GO:0006914">
    <property type="term" value="P:autophagy"/>
    <property type="evidence" value="ECO:0007669"/>
    <property type="project" value="UniProtKB-KW"/>
</dbReference>
<dbReference type="RefSeq" id="XP_004255281.1">
    <property type="nucleotide sequence ID" value="XM_004255233.1"/>
</dbReference>
<dbReference type="GO" id="GO:0016197">
    <property type="term" value="P:endosomal transport"/>
    <property type="evidence" value="ECO:0007669"/>
    <property type="project" value="TreeGrafter"/>
</dbReference>
<name>A0A0A1U6M8_ENTIV</name>
<dbReference type="GO" id="GO:1901096">
    <property type="term" value="P:regulation of autophagosome maturation"/>
    <property type="evidence" value="ECO:0007669"/>
    <property type="project" value="TreeGrafter"/>
</dbReference>
<sequence length="609" mass="70036">MFSREKKEDNSKRFNEKKMHVLGQILTTPQKDIQVHLNAMRDTVEMLVWGDKHNQGITDAFLDDNLFPVIVDIVKKGKKPATLQFLQCFAILVENIKQTNFLYFLLSQTNIDTILNLPIDRNDDDIISPYVSMLKSISLRLTDDTLQFFYNHQTNTCPILSEAVLLLSHKDSMVVSHARNIILQFTAFTTDKAFNAYYLEYSRSHFYPHLFTLILRHVHSLPTTLQIMIDDIYFLTDLLTLPPPYPDTLTYSLFDKMIYPHILPAFISATATTPKKVDCLQFLIHLYLSKFPTQFLALISHCLIVPILPLGENNRLCDNIVYLLKEHNTIDFHCAVTLLLLITQTPPLSLLSRSFLSNPLQLSAPVALMSIMEDEDSEDPLFGDESPKINVSIDVTSCFPWFSSKTETKCFESSSRIQGEKQKFSSEGGAYDFLGKKNRENRKAVLTTLLTFCIEDYKQATPLHTYSRVFKLIKHIGVYGNGTLDDTLEENKAKVVAEYNKGLEIIQKLYPRLKQDQFMLLWNNVTTAIEDISVEYEFGDDIDKWKTQLNTFIDKNFTKKQKALEIYTIIASSVVKRKLYLLVCENSTKKVSDIFWEQKPVTPIHPLSN</sequence>
<organism evidence="3 4">
    <name type="scientific">Entamoeba invadens IP1</name>
    <dbReference type="NCBI Taxonomy" id="370355"/>
    <lineage>
        <taxon>Eukaryota</taxon>
        <taxon>Amoebozoa</taxon>
        <taxon>Evosea</taxon>
        <taxon>Archamoebae</taxon>
        <taxon>Mastigamoebida</taxon>
        <taxon>Entamoebidae</taxon>
        <taxon>Entamoeba</taxon>
    </lineage>
</organism>
<dbReference type="GeneID" id="14887490"/>
<evidence type="ECO:0000256" key="1">
    <source>
        <dbReference type="ARBA" id="ARBA00023006"/>
    </source>
</evidence>